<name>A0ABV9MS89_9ENTE</name>
<feature type="domain" description="Amidohydrolase 3" evidence="1">
    <location>
        <begin position="43"/>
        <end position="524"/>
    </location>
</feature>
<dbReference type="Gene3D" id="2.30.40.10">
    <property type="entry name" value="Urease, subunit C, domain 1"/>
    <property type="match status" value="1"/>
</dbReference>
<dbReference type="InterPro" id="IPR032466">
    <property type="entry name" value="Metal_Hydrolase"/>
</dbReference>
<dbReference type="SUPFAM" id="SSF51338">
    <property type="entry name" value="Composite domain of metallo-dependent hydrolases"/>
    <property type="match status" value="1"/>
</dbReference>
<dbReference type="Gene3D" id="3.20.20.140">
    <property type="entry name" value="Metal-dependent hydrolases"/>
    <property type="match status" value="1"/>
</dbReference>
<keyword evidence="2" id="KW-0378">Hydrolase</keyword>
<dbReference type="RefSeq" id="WP_204654603.1">
    <property type="nucleotide sequence ID" value="NZ_JAFBFD010000032.1"/>
</dbReference>
<proteinExistence type="predicted"/>
<evidence type="ECO:0000259" key="1">
    <source>
        <dbReference type="Pfam" id="PF07969"/>
    </source>
</evidence>
<dbReference type="InterPro" id="IPR033932">
    <property type="entry name" value="YtcJ-like"/>
</dbReference>
<dbReference type="InterPro" id="IPR011059">
    <property type="entry name" value="Metal-dep_hydrolase_composite"/>
</dbReference>
<accession>A0ABV9MS89</accession>
<dbReference type="PANTHER" id="PTHR22642">
    <property type="entry name" value="IMIDAZOLONEPROPIONASE"/>
    <property type="match status" value="1"/>
</dbReference>
<dbReference type="EMBL" id="JBHSGS010000008">
    <property type="protein sequence ID" value="MFC4718420.1"/>
    <property type="molecule type" value="Genomic_DNA"/>
</dbReference>
<dbReference type="SUPFAM" id="SSF51556">
    <property type="entry name" value="Metallo-dependent hydrolases"/>
    <property type="match status" value="1"/>
</dbReference>
<dbReference type="InterPro" id="IPR013108">
    <property type="entry name" value="Amidohydro_3"/>
</dbReference>
<dbReference type="EC" id="3.5.-.-" evidence="2"/>
<evidence type="ECO:0000313" key="2">
    <source>
        <dbReference type="EMBL" id="MFC4718420.1"/>
    </source>
</evidence>
<dbReference type="Proteomes" id="UP001595969">
    <property type="component" value="Unassembled WGS sequence"/>
</dbReference>
<dbReference type="CDD" id="cd01300">
    <property type="entry name" value="YtcJ_like"/>
    <property type="match status" value="1"/>
</dbReference>
<reference evidence="3" key="1">
    <citation type="journal article" date="2019" name="Int. J. Syst. Evol. Microbiol.">
        <title>The Global Catalogue of Microorganisms (GCM) 10K type strain sequencing project: providing services to taxonomists for standard genome sequencing and annotation.</title>
        <authorList>
            <consortium name="The Broad Institute Genomics Platform"/>
            <consortium name="The Broad Institute Genome Sequencing Center for Infectious Disease"/>
            <person name="Wu L."/>
            <person name="Ma J."/>
        </authorList>
    </citation>
    <scope>NUCLEOTIDE SEQUENCE [LARGE SCALE GENOMIC DNA]</scope>
    <source>
        <strain evidence="3">CGMCC 1.19032</strain>
    </source>
</reference>
<dbReference type="GO" id="GO:0016787">
    <property type="term" value="F:hydrolase activity"/>
    <property type="evidence" value="ECO:0007669"/>
    <property type="project" value="UniProtKB-KW"/>
</dbReference>
<comment type="caution">
    <text evidence="2">The sequence shown here is derived from an EMBL/GenBank/DDBJ whole genome shotgun (WGS) entry which is preliminary data.</text>
</comment>
<evidence type="ECO:0000313" key="3">
    <source>
        <dbReference type="Proteomes" id="UP001595969"/>
    </source>
</evidence>
<gene>
    <name evidence="2" type="ORF">ACFO5I_01490</name>
</gene>
<dbReference type="Gene3D" id="3.10.310.70">
    <property type="match status" value="1"/>
</dbReference>
<dbReference type="Pfam" id="PF07969">
    <property type="entry name" value="Amidohydro_3"/>
    <property type="match status" value="1"/>
</dbReference>
<protein>
    <submittedName>
        <fullName evidence="2">Amidohydrolase</fullName>
        <ecNumber evidence="2">3.5.-.-</ecNumber>
    </submittedName>
</protein>
<organism evidence="2 3">
    <name type="scientific">Enterococcus lemanii</name>
    <dbReference type="NCBI Taxonomy" id="1159752"/>
    <lineage>
        <taxon>Bacteria</taxon>
        <taxon>Bacillati</taxon>
        <taxon>Bacillota</taxon>
        <taxon>Bacilli</taxon>
        <taxon>Lactobacillales</taxon>
        <taxon>Enterococcaceae</taxon>
        <taxon>Enterococcus</taxon>
    </lineage>
</organism>
<dbReference type="PANTHER" id="PTHR22642:SF2">
    <property type="entry name" value="PROTEIN LONG AFTER FAR-RED 3"/>
    <property type="match status" value="1"/>
</dbReference>
<sequence>MILTSNYIFDTKTQTTFAGYVEICDEKIVAVGPLTQVPTGQEVRELGDQMLIPSFIDCHVHFFLSALIDAGKLKPLTGMSETDFAVQVPALPIVHGWKIGIGWFSSDFGQNVYPTKASLDAVCSDWPVLLISGDAHSIWLNSKALEVLQITKETLPKGMSGEALIANGEFTGCFLEAVAIHYLAQILTVFQAEMPAVYLDYMRNLNQMGITTIGDVALTGESYDDLVYPAIFAQIEDQASVRAVFYPAMREEITHLQQFAQTYQSKKVQMGGVKQFFDGVTSTHTAYLKETYPVPYYVGDVGGPLIPTEKMRQLILMANKQGWPIRIHTIGDQAIHQALTYYQESAQKYPLPIGKYNTLEHLEVMDPTDLPLVSQAQLILSVQPSHLLVGYETLAEEVGEKRAQAMFPFQSFLNKGATLAFGTDTPVVVGVTPLESIYYAVARREKNGQPQERLMANEVIGIGDALVAQTKGAAKALSRSDLGEIKVGAQADLVVLSQNILTVSEAEILKTEVRATILAGEIVYQK</sequence>
<keyword evidence="3" id="KW-1185">Reference proteome</keyword>